<protein>
    <submittedName>
        <fullName evidence="1">Uncharacterized protein</fullName>
    </submittedName>
</protein>
<gene>
    <name evidence="1" type="ORF">GCM10022392_13750</name>
</gene>
<dbReference type="Proteomes" id="UP001500841">
    <property type="component" value="Unassembled WGS sequence"/>
</dbReference>
<reference evidence="2" key="1">
    <citation type="journal article" date="2019" name="Int. J. Syst. Evol. Microbiol.">
        <title>The Global Catalogue of Microorganisms (GCM) 10K type strain sequencing project: providing services to taxonomists for standard genome sequencing and annotation.</title>
        <authorList>
            <consortium name="The Broad Institute Genomics Platform"/>
            <consortium name="The Broad Institute Genome Sequencing Center for Infectious Disease"/>
            <person name="Wu L."/>
            <person name="Ma J."/>
        </authorList>
    </citation>
    <scope>NUCLEOTIDE SEQUENCE [LARGE SCALE GENOMIC DNA]</scope>
    <source>
        <strain evidence="2">JCM 17085</strain>
    </source>
</reference>
<proteinExistence type="predicted"/>
<sequence length="115" mass="12622">MVTVSNYAVRTTADGREFIALELTGGLELIQSQVSGNFYATTRKCSMPSTFDEETAKSLIGSQLEGEIVKLDVEPYEFMTPRTGEVLLLNYTWAYQRSPSSVLVGATPVQSTEMA</sequence>
<evidence type="ECO:0000313" key="1">
    <source>
        <dbReference type="EMBL" id="GAA4092659.1"/>
    </source>
</evidence>
<keyword evidence="2" id="KW-1185">Reference proteome</keyword>
<dbReference type="RefSeq" id="WP_345102160.1">
    <property type="nucleotide sequence ID" value="NZ_BAABCV010000004.1"/>
</dbReference>
<accession>A0ABP7WNC4</accession>
<comment type="caution">
    <text evidence="1">The sequence shown here is derived from an EMBL/GenBank/DDBJ whole genome shotgun (WGS) entry which is preliminary data.</text>
</comment>
<organism evidence="1 2">
    <name type="scientific">Mucilaginibacter panaciglaebae</name>
    <dbReference type="NCBI Taxonomy" id="502331"/>
    <lineage>
        <taxon>Bacteria</taxon>
        <taxon>Pseudomonadati</taxon>
        <taxon>Bacteroidota</taxon>
        <taxon>Sphingobacteriia</taxon>
        <taxon>Sphingobacteriales</taxon>
        <taxon>Sphingobacteriaceae</taxon>
        <taxon>Mucilaginibacter</taxon>
    </lineage>
</organism>
<dbReference type="EMBL" id="BAABCV010000004">
    <property type="protein sequence ID" value="GAA4092659.1"/>
    <property type="molecule type" value="Genomic_DNA"/>
</dbReference>
<name>A0ABP7WNC4_9SPHI</name>
<evidence type="ECO:0000313" key="2">
    <source>
        <dbReference type="Proteomes" id="UP001500841"/>
    </source>
</evidence>